<dbReference type="InterPro" id="IPR001680">
    <property type="entry name" value="WD40_rpt"/>
</dbReference>
<evidence type="ECO:0000313" key="5">
    <source>
        <dbReference type="Proteomes" id="UP000596660"/>
    </source>
</evidence>
<dbReference type="Gene3D" id="2.130.10.10">
    <property type="entry name" value="YVTN repeat-like/Quinoprotein amine dehydrogenase"/>
    <property type="match status" value="1"/>
</dbReference>
<reference evidence="4" key="2">
    <citation type="submission" date="2021-03" db="UniProtKB">
        <authorList>
            <consortium name="EnsemblPlants"/>
        </authorList>
    </citation>
    <scope>IDENTIFICATION</scope>
</reference>
<dbReference type="SMART" id="SM00320">
    <property type="entry name" value="WD40"/>
    <property type="match status" value="1"/>
</dbReference>
<sequence>MANEEPACSGFVGYQGERGDLEEYGGKLQQSSMADDDYNDIDMGSVAAVCEVAVCARISSRILASESRDRNILQHDLRVSNYYVSKLVGHKSKVCGLKWSHDDREIASGGDDNQLLVWNQHSQQPVLKLSEHTAVVKARACIS</sequence>
<dbReference type="PROSITE" id="PS50082">
    <property type="entry name" value="WD_REPEATS_2"/>
    <property type="match status" value="1"/>
</dbReference>
<dbReference type="PANTHER" id="PTHR19918:SF36">
    <property type="entry name" value="PROTEIN FIZZY-RELATED 3"/>
    <property type="match status" value="1"/>
</dbReference>
<name>A0A803MUW7_CHEQI</name>
<dbReference type="InterPro" id="IPR033010">
    <property type="entry name" value="Cdc20/Fizzy"/>
</dbReference>
<dbReference type="GO" id="GO:0010997">
    <property type="term" value="F:anaphase-promoting complex binding"/>
    <property type="evidence" value="ECO:0007669"/>
    <property type="project" value="InterPro"/>
</dbReference>
<dbReference type="PANTHER" id="PTHR19918">
    <property type="entry name" value="CELL DIVISION CYCLE 20 CDC20 FIZZY -RELATED"/>
    <property type="match status" value="1"/>
</dbReference>
<dbReference type="GO" id="GO:0031145">
    <property type="term" value="P:anaphase-promoting complex-dependent catabolic process"/>
    <property type="evidence" value="ECO:0007669"/>
    <property type="project" value="TreeGrafter"/>
</dbReference>
<dbReference type="AlphaFoldDB" id="A0A803MUW7"/>
<dbReference type="PROSITE" id="PS50294">
    <property type="entry name" value="WD_REPEATS_REGION"/>
    <property type="match status" value="1"/>
</dbReference>
<proteinExistence type="predicted"/>
<evidence type="ECO:0000256" key="1">
    <source>
        <dbReference type="ARBA" id="ARBA00022574"/>
    </source>
</evidence>
<evidence type="ECO:0000313" key="4">
    <source>
        <dbReference type="EnsemblPlants" id="AUR62035694-RA:cds"/>
    </source>
</evidence>
<reference evidence="4" key="1">
    <citation type="journal article" date="2017" name="Nature">
        <title>The genome of Chenopodium quinoa.</title>
        <authorList>
            <person name="Jarvis D.E."/>
            <person name="Ho Y.S."/>
            <person name="Lightfoot D.J."/>
            <person name="Schmoeckel S.M."/>
            <person name="Li B."/>
            <person name="Borm T.J.A."/>
            <person name="Ohyanagi H."/>
            <person name="Mineta K."/>
            <person name="Michell C.T."/>
            <person name="Saber N."/>
            <person name="Kharbatia N.M."/>
            <person name="Rupper R.R."/>
            <person name="Sharp A.R."/>
            <person name="Dally N."/>
            <person name="Boughton B.A."/>
            <person name="Woo Y.H."/>
            <person name="Gao G."/>
            <person name="Schijlen E.G.W.M."/>
            <person name="Guo X."/>
            <person name="Momin A.A."/>
            <person name="Negrao S."/>
            <person name="Al-Babili S."/>
            <person name="Gehring C."/>
            <person name="Roessner U."/>
            <person name="Jung C."/>
            <person name="Murphy K."/>
            <person name="Arold S.T."/>
            <person name="Gojobori T."/>
            <person name="van der Linden C.G."/>
            <person name="van Loo E.N."/>
            <person name="Jellen E.N."/>
            <person name="Maughan P.J."/>
            <person name="Tester M."/>
        </authorList>
    </citation>
    <scope>NUCLEOTIDE SEQUENCE [LARGE SCALE GENOMIC DNA]</scope>
    <source>
        <strain evidence="4">cv. PI 614886</strain>
    </source>
</reference>
<feature type="repeat" description="WD" evidence="3">
    <location>
        <begin position="87"/>
        <end position="128"/>
    </location>
</feature>
<dbReference type="InterPro" id="IPR036322">
    <property type="entry name" value="WD40_repeat_dom_sf"/>
</dbReference>
<keyword evidence="1 3" id="KW-0853">WD repeat</keyword>
<dbReference type="Proteomes" id="UP000596660">
    <property type="component" value="Unplaced"/>
</dbReference>
<evidence type="ECO:0000256" key="3">
    <source>
        <dbReference type="PROSITE-ProRule" id="PRU00221"/>
    </source>
</evidence>
<keyword evidence="2" id="KW-0677">Repeat</keyword>
<dbReference type="Gramene" id="AUR62035694-RA">
    <property type="protein sequence ID" value="AUR62035694-RA:cds"/>
    <property type="gene ID" value="AUR62035694"/>
</dbReference>
<dbReference type="Pfam" id="PF00400">
    <property type="entry name" value="WD40"/>
    <property type="match status" value="1"/>
</dbReference>
<accession>A0A803MUW7</accession>
<dbReference type="EnsemblPlants" id="AUR62035694-RA">
    <property type="protein sequence ID" value="AUR62035694-RA:cds"/>
    <property type="gene ID" value="AUR62035694"/>
</dbReference>
<dbReference type="GO" id="GO:0005680">
    <property type="term" value="C:anaphase-promoting complex"/>
    <property type="evidence" value="ECO:0007669"/>
    <property type="project" value="TreeGrafter"/>
</dbReference>
<organism evidence="4 5">
    <name type="scientific">Chenopodium quinoa</name>
    <name type="common">Quinoa</name>
    <dbReference type="NCBI Taxonomy" id="63459"/>
    <lineage>
        <taxon>Eukaryota</taxon>
        <taxon>Viridiplantae</taxon>
        <taxon>Streptophyta</taxon>
        <taxon>Embryophyta</taxon>
        <taxon>Tracheophyta</taxon>
        <taxon>Spermatophyta</taxon>
        <taxon>Magnoliopsida</taxon>
        <taxon>eudicotyledons</taxon>
        <taxon>Gunneridae</taxon>
        <taxon>Pentapetalae</taxon>
        <taxon>Caryophyllales</taxon>
        <taxon>Chenopodiaceae</taxon>
        <taxon>Chenopodioideae</taxon>
        <taxon>Atripliceae</taxon>
        <taxon>Chenopodium</taxon>
    </lineage>
</organism>
<dbReference type="InterPro" id="IPR015943">
    <property type="entry name" value="WD40/YVTN_repeat-like_dom_sf"/>
</dbReference>
<protein>
    <submittedName>
        <fullName evidence="4">Uncharacterized protein</fullName>
    </submittedName>
</protein>
<dbReference type="GO" id="GO:1990757">
    <property type="term" value="F:ubiquitin ligase activator activity"/>
    <property type="evidence" value="ECO:0007669"/>
    <property type="project" value="TreeGrafter"/>
</dbReference>
<dbReference type="GO" id="GO:0016567">
    <property type="term" value="P:protein ubiquitination"/>
    <property type="evidence" value="ECO:0007669"/>
    <property type="project" value="UniProtKB-UniPathway"/>
</dbReference>
<dbReference type="UniPathway" id="UPA00143"/>
<evidence type="ECO:0000256" key="2">
    <source>
        <dbReference type="ARBA" id="ARBA00022737"/>
    </source>
</evidence>
<dbReference type="SUPFAM" id="SSF50978">
    <property type="entry name" value="WD40 repeat-like"/>
    <property type="match status" value="1"/>
</dbReference>
<dbReference type="GO" id="GO:1905786">
    <property type="term" value="P:positive regulation of anaphase-promoting complex-dependent catabolic process"/>
    <property type="evidence" value="ECO:0007669"/>
    <property type="project" value="TreeGrafter"/>
</dbReference>
<keyword evidence="5" id="KW-1185">Reference proteome</keyword>